<evidence type="ECO:0000313" key="3">
    <source>
        <dbReference type="Proteomes" id="UP000471521"/>
    </source>
</evidence>
<evidence type="ECO:0000256" key="1">
    <source>
        <dbReference type="SAM" id="Phobius"/>
    </source>
</evidence>
<name>A0A6B0SNT6_9EURY</name>
<keyword evidence="3" id="KW-1185">Reference proteome</keyword>
<dbReference type="Proteomes" id="UP000471521">
    <property type="component" value="Unassembled WGS sequence"/>
</dbReference>
<feature type="transmembrane region" description="Helical" evidence="1">
    <location>
        <begin position="129"/>
        <end position="150"/>
    </location>
</feature>
<dbReference type="AlphaFoldDB" id="A0A6B0SNT6"/>
<feature type="transmembrane region" description="Helical" evidence="1">
    <location>
        <begin position="25"/>
        <end position="49"/>
    </location>
</feature>
<proteinExistence type="predicted"/>
<reference evidence="2 3" key="1">
    <citation type="submission" date="2019-12" db="EMBL/GenBank/DDBJ databases">
        <title>Isolation and characterization of three novel carbon monoxide-oxidizing members of Halobacteria from salione crusts and soils.</title>
        <authorList>
            <person name="Myers M.R."/>
            <person name="King G.M."/>
        </authorList>
    </citation>
    <scope>NUCLEOTIDE SEQUENCE [LARGE SCALE GENOMIC DNA]</scope>
    <source>
        <strain evidence="2 3">PCN9</strain>
    </source>
</reference>
<sequence length="238" mass="24421">MSEHTTTGDLAAPELGPQLPEFVEWIAAAAIALAGVALTVGGSALTFVVDRDLVVDGVESGQITVVVFERDLTEAEMVEVTLEVVTWTGWGLLVTGVGLALFAIGYVIARHRAYRQTPENESPGSYRSYAVLGAVATGVVSFLPVSPVIGGGAAGYLERYGTGRTVSVGALSGFLAMVPVLAVLVFVTIGLYAGLATIQYAGLRIVVATAMVFALLLTAAYGAGLGALGGFAADRLAK</sequence>
<gene>
    <name evidence="2" type="ORF">GRX66_07740</name>
</gene>
<protein>
    <submittedName>
        <fullName evidence="2">Uncharacterized protein</fullName>
    </submittedName>
</protein>
<feature type="transmembrane region" description="Helical" evidence="1">
    <location>
        <begin position="87"/>
        <end position="109"/>
    </location>
</feature>
<accession>A0A6B0SNT6</accession>
<feature type="transmembrane region" description="Helical" evidence="1">
    <location>
        <begin position="170"/>
        <end position="193"/>
    </location>
</feature>
<evidence type="ECO:0000313" key="2">
    <source>
        <dbReference type="EMBL" id="MXR20500.1"/>
    </source>
</evidence>
<keyword evidence="1" id="KW-0812">Transmembrane</keyword>
<comment type="caution">
    <text evidence="2">The sequence shown here is derived from an EMBL/GenBank/DDBJ whole genome shotgun (WGS) entry which is preliminary data.</text>
</comment>
<feature type="transmembrane region" description="Helical" evidence="1">
    <location>
        <begin position="205"/>
        <end position="233"/>
    </location>
</feature>
<organism evidence="2 3">
    <name type="scientific">Halobacterium bonnevillei</name>
    <dbReference type="NCBI Taxonomy" id="2692200"/>
    <lineage>
        <taxon>Archaea</taxon>
        <taxon>Methanobacteriati</taxon>
        <taxon>Methanobacteriota</taxon>
        <taxon>Stenosarchaea group</taxon>
        <taxon>Halobacteria</taxon>
        <taxon>Halobacteriales</taxon>
        <taxon>Halobacteriaceae</taxon>
        <taxon>Halobacterium</taxon>
    </lineage>
</organism>
<dbReference type="InterPro" id="IPR040493">
    <property type="entry name" value="DUF5518"/>
</dbReference>
<dbReference type="Pfam" id="PF17647">
    <property type="entry name" value="DUF5518"/>
    <property type="match status" value="1"/>
</dbReference>
<dbReference type="OrthoDB" id="341846at2157"/>
<keyword evidence="1" id="KW-0472">Membrane</keyword>
<keyword evidence="1" id="KW-1133">Transmembrane helix</keyword>
<dbReference type="RefSeq" id="WP_159526047.1">
    <property type="nucleotide sequence ID" value="NZ_WUUU01000046.1"/>
</dbReference>
<dbReference type="EMBL" id="WUUU01000046">
    <property type="protein sequence ID" value="MXR20500.1"/>
    <property type="molecule type" value="Genomic_DNA"/>
</dbReference>